<keyword evidence="1" id="KW-0233">DNA recombination</keyword>
<dbReference type="InterPro" id="IPR011010">
    <property type="entry name" value="DNA_brk_join_enz"/>
</dbReference>
<dbReference type="GO" id="GO:0006310">
    <property type="term" value="P:DNA recombination"/>
    <property type="evidence" value="ECO:0007669"/>
    <property type="project" value="UniProtKB-KW"/>
</dbReference>
<dbReference type="GO" id="GO:0003677">
    <property type="term" value="F:DNA binding"/>
    <property type="evidence" value="ECO:0007669"/>
    <property type="project" value="InterPro"/>
</dbReference>
<evidence type="ECO:0000313" key="3">
    <source>
        <dbReference type="EMBL" id="SLN25591.1"/>
    </source>
</evidence>
<dbReference type="InterPro" id="IPR002104">
    <property type="entry name" value="Integrase_catalytic"/>
</dbReference>
<dbReference type="GO" id="GO:0015074">
    <property type="term" value="P:DNA integration"/>
    <property type="evidence" value="ECO:0007669"/>
    <property type="project" value="InterPro"/>
</dbReference>
<protein>
    <submittedName>
        <fullName evidence="3">Phage integrase family protein</fullName>
    </submittedName>
</protein>
<dbReference type="Gene3D" id="1.10.443.10">
    <property type="entry name" value="Intergrase catalytic core"/>
    <property type="match status" value="1"/>
</dbReference>
<dbReference type="SUPFAM" id="SSF56349">
    <property type="entry name" value="DNA breaking-rejoining enzymes"/>
    <property type="match status" value="1"/>
</dbReference>
<organism evidence="3 4">
    <name type="scientific">Pacificibacter marinus</name>
    <dbReference type="NCBI Taxonomy" id="658057"/>
    <lineage>
        <taxon>Bacteria</taxon>
        <taxon>Pseudomonadati</taxon>
        <taxon>Pseudomonadota</taxon>
        <taxon>Alphaproteobacteria</taxon>
        <taxon>Rhodobacterales</taxon>
        <taxon>Roseobacteraceae</taxon>
        <taxon>Pacificibacter</taxon>
    </lineage>
</organism>
<feature type="domain" description="Tyr recombinase" evidence="2">
    <location>
        <begin position="7"/>
        <end position="127"/>
    </location>
</feature>
<reference evidence="3 4" key="1">
    <citation type="submission" date="2017-03" db="EMBL/GenBank/DDBJ databases">
        <authorList>
            <person name="Afonso C.L."/>
            <person name="Miller P.J."/>
            <person name="Scott M.A."/>
            <person name="Spackman E."/>
            <person name="Goraichik I."/>
            <person name="Dimitrov K.M."/>
            <person name="Suarez D.L."/>
            <person name="Swayne D.E."/>
        </authorList>
    </citation>
    <scope>NUCLEOTIDE SEQUENCE [LARGE SCALE GENOMIC DNA]</scope>
    <source>
        <strain evidence="3 4">CECT 7971</strain>
    </source>
</reference>
<dbReference type="EMBL" id="FWFW01000002">
    <property type="protein sequence ID" value="SLN25591.1"/>
    <property type="molecule type" value="Genomic_DNA"/>
</dbReference>
<accession>A0A1Y5RY42</accession>
<gene>
    <name evidence="3" type="ORF">PAM7971_00929</name>
</gene>
<dbReference type="AlphaFoldDB" id="A0A1Y5RY42"/>
<sequence length="149" mass="16128">MGPKNVKKGWLACKHAKTGTTSIVPLFIDNPPHYYPSNTYLQACIDASPRHLTYLSTAQGGSRSPKAAGQWFAQAARTAGIQKTAHGVRKLLASYMAEHGATDGQRMAILGHDTTSQAQDYAKSADARMIISGTKFDNSPQQVVKLVRK</sequence>
<dbReference type="InterPro" id="IPR013762">
    <property type="entry name" value="Integrase-like_cat_sf"/>
</dbReference>
<evidence type="ECO:0000313" key="4">
    <source>
        <dbReference type="Proteomes" id="UP000193307"/>
    </source>
</evidence>
<evidence type="ECO:0000256" key="1">
    <source>
        <dbReference type="ARBA" id="ARBA00023172"/>
    </source>
</evidence>
<dbReference type="RefSeq" id="WP_085847819.1">
    <property type="nucleotide sequence ID" value="NZ_FNZV01000002.1"/>
</dbReference>
<dbReference type="Proteomes" id="UP000193307">
    <property type="component" value="Unassembled WGS sequence"/>
</dbReference>
<name>A0A1Y5RY42_9RHOB</name>
<dbReference type="STRING" id="658057.SAMN04488032_102159"/>
<dbReference type="Pfam" id="PF00589">
    <property type="entry name" value="Phage_integrase"/>
    <property type="match status" value="1"/>
</dbReference>
<proteinExistence type="predicted"/>
<keyword evidence="4" id="KW-1185">Reference proteome</keyword>
<evidence type="ECO:0000259" key="2">
    <source>
        <dbReference type="Pfam" id="PF00589"/>
    </source>
</evidence>
<dbReference type="OrthoDB" id="7510934at2"/>